<keyword evidence="4" id="KW-1185">Reference proteome</keyword>
<dbReference type="Pfam" id="PF06605">
    <property type="entry name" value="Prophage_tail"/>
    <property type="match status" value="1"/>
</dbReference>
<gene>
    <name evidence="3" type="ORF">JOC94_004256</name>
</gene>
<dbReference type="EMBL" id="JAFBFH010000041">
    <property type="protein sequence ID" value="MBM7717231.1"/>
    <property type="molecule type" value="Genomic_DNA"/>
</dbReference>
<dbReference type="InterPro" id="IPR010572">
    <property type="entry name" value="Tail_dom"/>
</dbReference>
<protein>
    <submittedName>
        <fullName evidence="3">Phage minor structural protein</fullName>
    </submittedName>
</protein>
<dbReference type="InterPro" id="IPR013783">
    <property type="entry name" value="Ig-like_fold"/>
</dbReference>
<dbReference type="InterPro" id="IPR007119">
    <property type="entry name" value="Phage_tail_spike_N"/>
</dbReference>
<accession>A0ABS2RC45</accession>
<keyword evidence="1" id="KW-0175">Coiled coil</keyword>
<dbReference type="SUPFAM" id="SSF49265">
    <property type="entry name" value="Fibronectin type III"/>
    <property type="match status" value="1"/>
</dbReference>
<feature type="coiled-coil region" evidence="1">
    <location>
        <begin position="560"/>
        <end position="587"/>
    </location>
</feature>
<reference evidence="3 4" key="1">
    <citation type="submission" date="2021-01" db="EMBL/GenBank/DDBJ databases">
        <title>Genomic Encyclopedia of Type Strains, Phase IV (KMG-IV): sequencing the most valuable type-strain genomes for metagenomic binning, comparative biology and taxonomic classification.</title>
        <authorList>
            <person name="Goeker M."/>
        </authorList>
    </citation>
    <scope>NUCLEOTIDE SEQUENCE [LARGE SCALE GENOMIC DNA]</scope>
    <source>
        <strain evidence="3 4">DSM 105453</strain>
    </source>
</reference>
<comment type="caution">
    <text evidence="3">The sequence shown here is derived from an EMBL/GenBank/DDBJ whole genome shotgun (WGS) entry which is preliminary data.</text>
</comment>
<dbReference type="NCBIfam" id="TIGR01665">
    <property type="entry name" value="put_anti_recept"/>
    <property type="match status" value="1"/>
</dbReference>
<evidence type="ECO:0000313" key="3">
    <source>
        <dbReference type="EMBL" id="MBM7717231.1"/>
    </source>
</evidence>
<proteinExistence type="predicted"/>
<dbReference type="InterPro" id="IPR036116">
    <property type="entry name" value="FN3_sf"/>
</dbReference>
<evidence type="ECO:0000256" key="1">
    <source>
        <dbReference type="SAM" id="Coils"/>
    </source>
</evidence>
<name>A0ABS2RC45_9BACI</name>
<feature type="domain" description="Tail spike" evidence="2">
    <location>
        <begin position="100"/>
        <end position="369"/>
    </location>
</feature>
<evidence type="ECO:0000313" key="4">
    <source>
        <dbReference type="Proteomes" id="UP000823485"/>
    </source>
</evidence>
<evidence type="ECO:0000259" key="2">
    <source>
        <dbReference type="Pfam" id="PF06605"/>
    </source>
</evidence>
<dbReference type="Gene3D" id="2.60.40.10">
    <property type="entry name" value="Immunoglobulins"/>
    <property type="match status" value="1"/>
</dbReference>
<dbReference type="RefSeq" id="WP_077111998.1">
    <property type="nucleotide sequence ID" value="NZ_JAFBFH010000041.1"/>
</dbReference>
<dbReference type="Proteomes" id="UP000823485">
    <property type="component" value="Unassembled WGS sequence"/>
</dbReference>
<sequence>MSEIYIFSQADDLLTIISESTGLISAPFREEINSVSSEPFVFTVDADAERVKHVKEENRVVFKDKDGFYREMVIKELDDIDNDDGPQTTATCIPAWLDELNDNFVLDKRYTEKEAQLALNDALAGTRYIGEVKVRLDLASTNFYHLSSVDCIWKILEVWGGEFRDTVEFDGNKITVRKIIIDERLGADKGARFEIDHNIEEIQRTVLSYPKTALYGWGANLENTGDEGSHTDDRNEYIDFADVEWKKSKGDPTDKPRGQKWVGDPDALLQYGRIYKGQLLHRYGEFSNQDYKDPAKLLRATWEALKQAKKPEVHYKLSVDLLDKDVSLGDTAVAIDRQFARPIEIQTRVIAIEYDLLDIEGTAVVEMGQFLSVYENDLGRELDDLKNEIRENRSKWESGGGPITNDRFPDIKPDTPVNVEATGGFRVIQLYWDYDEAVYISHYEVYGSQVKDFVPDNQHLLWRGRVSGFPHEVDTDQVWYYRVRAVNMHGRPSDWSAQVKASTVRIISDDILFGPDIAAELRELSKTAQILADGTVNLGMIGADVTAEIDTAKNRAGEAVEKANLAASNANEAIEEAQSAFDEAVNAHTIAGSAKTIAEATSALLDSVSEMVDQHSVQIVENEREISRKMYTVDANAKFATQSQLTQTSNSLTSQITQVQGNLDSFEISATNLIPQTAFTNENNRFSSSIGAGRITALEITEDSE</sequence>
<organism evidence="3 4">
    <name type="scientific">Siminovitchia thermophila</name>
    <dbReference type="NCBI Taxonomy" id="1245522"/>
    <lineage>
        <taxon>Bacteria</taxon>
        <taxon>Bacillati</taxon>
        <taxon>Bacillota</taxon>
        <taxon>Bacilli</taxon>
        <taxon>Bacillales</taxon>
        <taxon>Bacillaceae</taxon>
        <taxon>Siminovitchia</taxon>
    </lineage>
</organism>